<dbReference type="InterPro" id="IPR036388">
    <property type="entry name" value="WH-like_DNA-bd_sf"/>
</dbReference>
<dbReference type="Gene3D" id="1.20.120.530">
    <property type="entry name" value="GntR ligand-binding domain-like"/>
    <property type="match status" value="1"/>
</dbReference>
<sequence>MSEPRLGQNTQRRYEIAEDVLRSNIAEGILPPGLVLLEGPIAEILQISRAPVQRALLQLESDGLVHRFKGRGYLVGPPGRAIEPNRTDIKSLGLTIPQHADEALQSRSSWERIYTEIENDVAGCVIFGQYRIIENELANHFSVSRTVVRDVLTRLRERGLVRKNQSSHWIAGPLTAQTVKDHFMLRRLLEPQALALGASHIDRDRLAALFSQLVELDGSQSADAWQNLEDIRTQFTECCVLAMPNERLRELIRNNLLPVTATERLLRQLGLPGDPAVIAEIRLIVELMTRGATAAAAAMLENHIDASMNRTIAQMKIVAIIPGPSVTAAYLTRVVE</sequence>
<gene>
    <name evidence="5" type="ORF">AC244_05720</name>
</gene>
<dbReference type="GO" id="GO:0003677">
    <property type="term" value="F:DNA binding"/>
    <property type="evidence" value="ECO:0007669"/>
    <property type="project" value="UniProtKB-KW"/>
</dbReference>
<dbReference type="InterPro" id="IPR011711">
    <property type="entry name" value="GntR_C"/>
</dbReference>
<dbReference type="SMART" id="SM00345">
    <property type="entry name" value="HTH_GNTR"/>
    <property type="match status" value="2"/>
</dbReference>
<evidence type="ECO:0000259" key="4">
    <source>
        <dbReference type="PROSITE" id="PS50949"/>
    </source>
</evidence>
<dbReference type="OrthoDB" id="8066003at2"/>
<dbReference type="GO" id="GO:0003700">
    <property type="term" value="F:DNA-binding transcription factor activity"/>
    <property type="evidence" value="ECO:0007669"/>
    <property type="project" value="InterPro"/>
</dbReference>
<dbReference type="SUPFAM" id="SSF46785">
    <property type="entry name" value="Winged helix' DNA-binding domain"/>
    <property type="match status" value="2"/>
</dbReference>
<evidence type="ECO:0000256" key="1">
    <source>
        <dbReference type="ARBA" id="ARBA00023015"/>
    </source>
</evidence>
<dbReference type="Gene3D" id="1.10.10.10">
    <property type="entry name" value="Winged helix-like DNA-binding domain superfamily/Winged helix DNA-binding domain"/>
    <property type="match status" value="2"/>
</dbReference>
<dbReference type="PANTHER" id="PTHR43537:SF24">
    <property type="entry name" value="GLUCONATE OPERON TRANSCRIPTIONAL REPRESSOR"/>
    <property type="match status" value="1"/>
</dbReference>
<dbReference type="AlphaFoldDB" id="A0A0L8C208"/>
<keyword evidence="3" id="KW-0804">Transcription</keyword>
<proteinExistence type="predicted"/>
<protein>
    <submittedName>
        <fullName evidence="5">GntR family transcriptional regulator</fullName>
    </submittedName>
</protein>
<dbReference type="SMART" id="SM00895">
    <property type="entry name" value="FCD"/>
    <property type="match status" value="1"/>
</dbReference>
<dbReference type="InterPro" id="IPR000524">
    <property type="entry name" value="Tscrpt_reg_HTH_GntR"/>
</dbReference>
<dbReference type="PROSITE" id="PS50949">
    <property type="entry name" value="HTH_GNTR"/>
    <property type="match status" value="2"/>
</dbReference>
<dbReference type="InterPro" id="IPR008920">
    <property type="entry name" value="TF_FadR/GntR_C"/>
</dbReference>
<evidence type="ECO:0000256" key="3">
    <source>
        <dbReference type="ARBA" id="ARBA00023163"/>
    </source>
</evidence>
<reference evidence="6" key="1">
    <citation type="submission" date="2015-07" db="EMBL/GenBank/DDBJ databases">
        <title>Whole genome sequence of an Ensifer adhaerens strain isolated from a cave pool in the Wind Cave National Park.</title>
        <authorList>
            <person name="Eng W.W.H."/>
            <person name="Gan H.M."/>
            <person name="Barton H.A."/>
            <person name="Savka M.A."/>
        </authorList>
    </citation>
    <scope>NUCLEOTIDE SEQUENCE [LARGE SCALE GENOMIC DNA]</scope>
    <source>
        <strain evidence="6">SD006</strain>
    </source>
</reference>
<dbReference type="InterPro" id="IPR036390">
    <property type="entry name" value="WH_DNA-bd_sf"/>
</dbReference>
<dbReference type="EMBL" id="LGAP01000002">
    <property type="protein sequence ID" value="KOF20915.1"/>
    <property type="molecule type" value="Genomic_DNA"/>
</dbReference>
<dbReference type="PATRIC" id="fig|106592.7.peg.2781"/>
<evidence type="ECO:0000256" key="2">
    <source>
        <dbReference type="ARBA" id="ARBA00023125"/>
    </source>
</evidence>
<organism evidence="5 6">
    <name type="scientific">Ensifer adhaerens</name>
    <name type="common">Sinorhizobium morelense</name>
    <dbReference type="NCBI Taxonomy" id="106592"/>
    <lineage>
        <taxon>Bacteria</taxon>
        <taxon>Pseudomonadati</taxon>
        <taxon>Pseudomonadota</taxon>
        <taxon>Alphaproteobacteria</taxon>
        <taxon>Hyphomicrobiales</taxon>
        <taxon>Rhizobiaceae</taxon>
        <taxon>Sinorhizobium/Ensifer group</taxon>
        <taxon>Ensifer</taxon>
    </lineage>
</organism>
<feature type="domain" description="HTH gntR-type" evidence="4">
    <location>
        <begin position="11"/>
        <end position="78"/>
    </location>
</feature>
<keyword evidence="2" id="KW-0238">DNA-binding</keyword>
<dbReference type="SUPFAM" id="SSF48008">
    <property type="entry name" value="GntR ligand-binding domain-like"/>
    <property type="match status" value="1"/>
</dbReference>
<feature type="domain" description="HTH gntR-type" evidence="4">
    <location>
        <begin position="107"/>
        <end position="178"/>
    </location>
</feature>
<keyword evidence="1" id="KW-0805">Transcription regulation</keyword>
<dbReference type="Pfam" id="PF00392">
    <property type="entry name" value="GntR"/>
    <property type="match status" value="2"/>
</dbReference>
<evidence type="ECO:0000313" key="5">
    <source>
        <dbReference type="EMBL" id="KOF20915.1"/>
    </source>
</evidence>
<dbReference type="RefSeq" id="WP_053247848.1">
    <property type="nucleotide sequence ID" value="NZ_LGAP01000002.1"/>
</dbReference>
<name>A0A0L8C208_ENSAD</name>
<dbReference type="Proteomes" id="UP000037425">
    <property type="component" value="Unassembled WGS sequence"/>
</dbReference>
<accession>A0A0L8C208</accession>
<comment type="caution">
    <text evidence="5">The sequence shown here is derived from an EMBL/GenBank/DDBJ whole genome shotgun (WGS) entry which is preliminary data.</text>
</comment>
<dbReference type="PANTHER" id="PTHR43537">
    <property type="entry name" value="TRANSCRIPTIONAL REGULATOR, GNTR FAMILY"/>
    <property type="match status" value="1"/>
</dbReference>
<dbReference type="Pfam" id="PF07729">
    <property type="entry name" value="FCD"/>
    <property type="match status" value="1"/>
</dbReference>
<evidence type="ECO:0000313" key="6">
    <source>
        <dbReference type="Proteomes" id="UP000037425"/>
    </source>
</evidence>